<accession>A0A0C5X4G3</accession>
<proteinExistence type="predicted"/>
<feature type="coiled-coil region" evidence="1">
    <location>
        <begin position="81"/>
        <end position="115"/>
    </location>
</feature>
<dbReference type="RefSeq" id="WP_038470882.1">
    <property type="nucleotide sequence ID" value="NZ_CP007217.1"/>
</dbReference>
<dbReference type="InterPro" id="IPR007966">
    <property type="entry name" value="DUF720"/>
</dbReference>
<dbReference type="STRING" id="83560.NC80_01180"/>
<evidence type="ECO:0000313" key="2">
    <source>
        <dbReference type="EMBL" id="AJR10327.1"/>
    </source>
</evidence>
<evidence type="ECO:0008006" key="4">
    <source>
        <dbReference type="Google" id="ProtNLM"/>
    </source>
</evidence>
<sequence length="159" mass="17688">MSAPIPPAKDSKYVSALPPLEPLRTPPMAELLFGIYSLLLEAVEIRQQTVLTQSQQLNDNTNIQQQLNQETNRIKYAVVNAGAKEDEITRVQNQNQNYSAQRSNIQDQLVTARQNGEIILSHASTNINIMQQIAQMNSSFIKTLNSVGSTVNQLNKPLS</sequence>
<organism evidence="2 3">
    <name type="scientific">Chlamydia muridarum</name>
    <dbReference type="NCBI Taxonomy" id="83560"/>
    <lineage>
        <taxon>Bacteria</taxon>
        <taxon>Pseudomonadati</taxon>
        <taxon>Chlamydiota</taxon>
        <taxon>Chlamydiia</taxon>
        <taxon>Chlamydiales</taxon>
        <taxon>Chlamydiaceae</taxon>
        <taxon>Chlamydia/Chlamydophila group</taxon>
        <taxon>Chlamydia</taxon>
    </lineage>
</organism>
<dbReference type="Pfam" id="PF05302">
    <property type="entry name" value="DUF720"/>
    <property type="match status" value="1"/>
</dbReference>
<dbReference type="KEGG" id="cmg:NC81_01195"/>
<gene>
    <name evidence="2" type="ORF">BD36_01285</name>
</gene>
<protein>
    <recommendedName>
        <fullName evidence="4">DUF720 domain-containing protein</fullName>
    </recommendedName>
</protein>
<dbReference type="EMBL" id="CP007217">
    <property type="protein sequence ID" value="AJR10327.1"/>
    <property type="molecule type" value="Genomic_DNA"/>
</dbReference>
<dbReference type="PATRIC" id="fig|83560.9.peg.242"/>
<keyword evidence="1" id="KW-0175">Coiled coil</keyword>
<dbReference type="Proteomes" id="UP000260363">
    <property type="component" value="Chromosome"/>
</dbReference>
<evidence type="ECO:0000256" key="1">
    <source>
        <dbReference type="SAM" id="Coils"/>
    </source>
</evidence>
<name>A0A0C5X4G3_CHLMR</name>
<reference evidence="2 3" key="1">
    <citation type="submission" date="2014-02" db="EMBL/GenBank/DDBJ databases">
        <authorList>
            <person name="Chen C."/>
            <person name="Conrad T.A."/>
            <person name="Zhou Z."/>
            <person name="Lai Z."/>
            <person name="Zhong G."/>
        </authorList>
    </citation>
    <scope>NUCLEOTIDE SEQUENCE [LARGE SCALE GENOMIC DNA]</scope>
    <source>
        <strain evidence="2 3">Nigg3-28</strain>
    </source>
</reference>
<evidence type="ECO:0000313" key="3">
    <source>
        <dbReference type="Proteomes" id="UP000260363"/>
    </source>
</evidence>
<dbReference type="AlphaFoldDB" id="A0A0C5X4G3"/>